<dbReference type="Gene3D" id="3.40.50.620">
    <property type="entry name" value="HUPs"/>
    <property type="match status" value="1"/>
</dbReference>
<evidence type="ECO:0000256" key="1">
    <source>
        <dbReference type="ARBA" id="ARBA00008791"/>
    </source>
</evidence>
<dbReference type="InterPro" id="IPR006016">
    <property type="entry name" value="UspA"/>
</dbReference>
<dbReference type="SUPFAM" id="SSF52402">
    <property type="entry name" value="Adenine nucleotide alpha hydrolases-like"/>
    <property type="match status" value="1"/>
</dbReference>
<dbReference type="InterPro" id="IPR006015">
    <property type="entry name" value="Universal_stress_UspA"/>
</dbReference>
<reference evidence="3 4" key="1">
    <citation type="submission" date="2019-03" db="EMBL/GenBank/DDBJ databases">
        <title>Three New Species of Nocardioides, Nocardioides euryhalodurans sp. nov., Nocardioides seonyuensis sp. nov. and Nocardioides eburneoflavus sp. nov. Iolated from Soil.</title>
        <authorList>
            <person name="Roh S.G."/>
            <person name="Lee C."/>
            <person name="Kim M.-K."/>
            <person name="Kim S.B."/>
        </authorList>
    </citation>
    <scope>NUCLEOTIDE SEQUENCE [LARGE SCALE GENOMIC DNA]</scope>
    <source>
        <strain evidence="3 4">MMS17-SY207-3</strain>
    </source>
</reference>
<sequence>MPVVIGYVPNQHGDAALAAGLAEARLRGTGVVVVNSTKGDAFVDERYLGEGERAALEQRLAVSGVRHEIRQTMGRDVAEEILATARDVSADLIVLGLRHRTPVGKLLMGSVAQRVIMEAECPVIAVKASSDSGAQGR</sequence>
<dbReference type="CDD" id="cd00293">
    <property type="entry name" value="USP-like"/>
    <property type="match status" value="1"/>
</dbReference>
<protein>
    <submittedName>
        <fullName evidence="3">Universal stress protein</fullName>
    </submittedName>
</protein>
<dbReference type="OrthoDB" id="5419113at2"/>
<dbReference type="Proteomes" id="UP000294853">
    <property type="component" value="Chromosome"/>
</dbReference>
<dbReference type="Pfam" id="PF00582">
    <property type="entry name" value="Usp"/>
    <property type="match status" value="1"/>
</dbReference>
<evidence type="ECO:0000313" key="4">
    <source>
        <dbReference type="Proteomes" id="UP000294853"/>
    </source>
</evidence>
<dbReference type="PANTHER" id="PTHR46268:SF6">
    <property type="entry name" value="UNIVERSAL STRESS PROTEIN UP12"/>
    <property type="match status" value="1"/>
</dbReference>
<dbReference type="PRINTS" id="PR01438">
    <property type="entry name" value="UNVRSLSTRESS"/>
</dbReference>
<accession>A0A4P7IHU2</accession>
<evidence type="ECO:0000313" key="3">
    <source>
        <dbReference type="EMBL" id="QBX56283.1"/>
    </source>
</evidence>
<dbReference type="PANTHER" id="PTHR46268">
    <property type="entry name" value="STRESS RESPONSE PROTEIN NHAX"/>
    <property type="match status" value="1"/>
</dbReference>
<keyword evidence="4" id="KW-1185">Reference proteome</keyword>
<evidence type="ECO:0000259" key="2">
    <source>
        <dbReference type="Pfam" id="PF00582"/>
    </source>
</evidence>
<dbReference type="AlphaFoldDB" id="A0A4P7IHU2"/>
<comment type="similarity">
    <text evidence="1">Belongs to the universal stress protein A family.</text>
</comment>
<organism evidence="3 4">
    <name type="scientific">Nocardioides seonyuensis</name>
    <dbReference type="NCBI Taxonomy" id="2518371"/>
    <lineage>
        <taxon>Bacteria</taxon>
        <taxon>Bacillati</taxon>
        <taxon>Actinomycetota</taxon>
        <taxon>Actinomycetes</taxon>
        <taxon>Propionibacteriales</taxon>
        <taxon>Nocardioidaceae</taxon>
        <taxon>Nocardioides</taxon>
    </lineage>
</organism>
<proteinExistence type="inferred from homology"/>
<gene>
    <name evidence="3" type="ORF">EXE58_12930</name>
</gene>
<dbReference type="RefSeq" id="WP_135268273.1">
    <property type="nucleotide sequence ID" value="NZ_CP038436.1"/>
</dbReference>
<feature type="domain" description="UspA" evidence="2">
    <location>
        <begin position="3"/>
        <end position="127"/>
    </location>
</feature>
<dbReference type="InterPro" id="IPR014729">
    <property type="entry name" value="Rossmann-like_a/b/a_fold"/>
</dbReference>
<name>A0A4P7IHU2_9ACTN</name>
<dbReference type="KEGG" id="nsn:EXE58_12930"/>
<dbReference type="EMBL" id="CP038436">
    <property type="protein sequence ID" value="QBX56283.1"/>
    <property type="molecule type" value="Genomic_DNA"/>
</dbReference>